<evidence type="ECO:0000256" key="3">
    <source>
        <dbReference type="ARBA" id="ARBA00023125"/>
    </source>
</evidence>
<dbReference type="InterPro" id="IPR045314">
    <property type="entry name" value="bZIP_plant_GBF1"/>
</dbReference>
<evidence type="ECO:0000256" key="2">
    <source>
        <dbReference type="ARBA" id="ARBA00023015"/>
    </source>
</evidence>
<keyword evidence="6" id="KW-0175">Coiled coil</keyword>
<dbReference type="SMART" id="SM00338">
    <property type="entry name" value="BRLZ"/>
    <property type="match status" value="1"/>
</dbReference>
<dbReference type="InterPro" id="IPR004827">
    <property type="entry name" value="bZIP"/>
</dbReference>
<feature type="region of interest" description="Disordered" evidence="7">
    <location>
        <begin position="1"/>
        <end position="30"/>
    </location>
</feature>
<feature type="domain" description="BZIP" evidence="8">
    <location>
        <begin position="220"/>
        <end position="283"/>
    </location>
</feature>
<dbReference type="CDD" id="cd14702">
    <property type="entry name" value="bZIP_plant_GBF1"/>
    <property type="match status" value="1"/>
</dbReference>
<dbReference type="Pfam" id="PF00170">
    <property type="entry name" value="bZIP_1"/>
    <property type="match status" value="1"/>
</dbReference>
<dbReference type="GO" id="GO:0003677">
    <property type="term" value="F:DNA binding"/>
    <property type="evidence" value="ECO:0007669"/>
    <property type="project" value="UniProtKB-KW"/>
</dbReference>
<sequence length="415" mass="45528">MLNYHTTHDPPSRKYTTKEQITPAISPNEGGQFPMEQKHVAMCSASHSQLTSSSLFACAELKQSNSEFSMSEALEFLDRSMIGQEAADTQSHRDEKFGEFRAYVRDRNFADTEVLFGDVCAGDLSFDFKSRDIMNGFSSSGELTETLLCTQNLTPKNSSISATMDSQSSICVGSPTSAAKPIARDNQARGAESGSSGDQSDEDDFEIEAGPCGDSTDPLDIKRIRRMVSNRESARRSRRRKQAQLADLEFQVEQLRGENSTLYRQLTDASQQFRDADTNNRVLKSDVEALRAKVKLAEDMVARGSITTSLNQIRQGHLGTPQQFNPHNLRGVAHVSPTVTIHGDDARYAGMAVSGQNGGLGLGNAGMANSNLSNRIMSDTALKPRFVGKADKSRVARTRTPNFDVVLQVIVKEKK</sequence>
<dbReference type="PROSITE" id="PS00036">
    <property type="entry name" value="BZIP_BASIC"/>
    <property type="match status" value="1"/>
</dbReference>
<dbReference type="GO" id="GO:0005634">
    <property type="term" value="C:nucleus"/>
    <property type="evidence" value="ECO:0007669"/>
    <property type="project" value="UniProtKB-SubCell"/>
</dbReference>
<evidence type="ECO:0000256" key="4">
    <source>
        <dbReference type="ARBA" id="ARBA00023163"/>
    </source>
</evidence>
<dbReference type="SUPFAM" id="SSF57959">
    <property type="entry name" value="Leucine zipper domain"/>
    <property type="match status" value="1"/>
</dbReference>
<dbReference type="GO" id="GO:0046983">
    <property type="term" value="F:protein dimerization activity"/>
    <property type="evidence" value="ECO:0007669"/>
    <property type="project" value="UniProtKB-ARBA"/>
</dbReference>
<gene>
    <name evidence="9" type="ORF">Prudu_003880</name>
</gene>
<keyword evidence="2" id="KW-0805">Transcription regulation</keyword>
<dbReference type="InterPro" id="IPR044168">
    <property type="entry name" value="RISBZ3/4/5"/>
</dbReference>
<organism evidence="9">
    <name type="scientific">Prunus dulcis</name>
    <name type="common">Almond</name>
    <name type="synonym">Amygdalus dulcis</name>
    <dbReference type="NCBI Taxonomy" id="3755"/>
    <lineage>
        <taxon>Eukaryota</taxon>
        <taxon>Viridiplantae</taxon>
        <taxon>Streptophyta</taxon>
        <taxon>Embryophyta</taxon>
        <taxon>Tracheophyta</taxon>
        <taxon>Spermatophyta</taxon>
        <taxon>Magnoliopsida</taxon>
        <taxon>eudicotyledons</taxon>
        <taxon>Gunneridae</taxon>
        <taxon>Pentapetalae</taxon>
        <taxon>rosids</taxon>
        <taxon>fabids</taxon>
        <taxon>Rosales</taxon>
        <taxon>Rosaceae</taxon>
        <taxon>Amygdaloideae</taxon>
        <taxon>Amygdaleae</taxon>
        <taxon>Prunus</taxon>
    </lineage>
</organism>
<feature type="region of interest" description="Disordered" evidence="7">
    <location>
        <begin position="158"/>
        <end position="219"/>
    </location>
</feature>
<evidence type="ECO:0000313" key="9">
    <source>
        <dbReference type="EMBL" id="BBG95359.1"/>
    </source>
</evidence>
<dbReference type="Gene3D" id="1.20.5.170">
    <property type="match status" value="1"/>
</dbReference>
<dbReference type="AlphaFoldDB" id="A0A4Y1QU71"/>
<feature type="compositionally biased region" description="Basic and acidic residues" evidence="7">
    <location>
        <begin position="1"/>
        <end position="12"/>
    </location>
</feature>
<keyword evidence="3" id="KW-0238">DNA-binding</keyword>
<protein>
    <submittedName>
        <fullName evidence="9">Basic leucine zipper 9</fullName>
    </submittedName>
</protein>
<dbReference type="PANTHER" id="PTHR47693">
    <property type="entry name" value="BZIP TRANSCRIPTION FACTOR RISBZ3-RELATED"/>
    <property type="match status" value="1"/>
</dbReference>
<evidence type="ECO:0000256" key="6">
    <source>
        <dbReference type="SAM" id="Coils"/>
    </source>
</evidence>
<evidence type="ECO:0000256" key="7">
    <source>
        <dbReference type="SAM" id="MobiDB-lite"/>
    </source>
</evidence>
<proteinExistence type="predicted"/>
<reference evidence="9" key="1">
    <citation type="journal article" date="2019" name="Science">
        <title>Mutation of a bHLH transcription factor allowed almond domestication.</title>
        <authorList>
            <person name="Sanchez-Perez R."/>
            <person name="Pavan S."/>
            <person name="Mazzeo R."/>
            <person name="Moldovan C."/>
            <person name="Aiese Cigliano R."/>
            <person name="Del Cueto J."/>
            <person name="Ricciardi F."/>
            <person name="Lotti C."/>
            <person name="Ricciardi L."/>
            <person name="Dicenta F."/>
            <person name="Lopez-Marques R.L."/>
            <person name="Lindberg Moller B."/>
        </authorList>
    </citation>
    <scope>NUCLEOTIDE SEQUENCE</scope>
</reference>
<keyword evidence="4" id="KW-0804">Transcription</keyword>
<comment type="subcellular location">
    <subcellularLocation>
        <location evidence="1">Nucleus</location>
    </subcellularLocation>
</comment>
<accession>A0A4Y1QU71</accession>
<dbReference type="GO" id="GO:0003700">
    <property type="term" value="F:DNA-binding transcription factor activity"/>
    <property type="evidence" value="ECO:0007669"/>
    <property type="project" value="InterPro"/>
</dbReference>
<evidence type="ECO:0000256" key="1">
    <source>
        <dbReference type="ARBA" id="ARBA00004123"/>
    </source>
</evidence>
<dbReference type="PANTHER" id="PTHR47693:SF1">
    <property type="entry name" value="BZIP TRANSCRIPTION FACTOR RISBZ3"/>
    <property type="match status" value="1"/>
</dbReference>
<dbReference type="PROSITE" id="PS50217">
    <property type="entry name" value="BZIP"/>
    <property type="match status" value="1"/>
</dbReference>
<evidence type="ECO:0000256" key="5">
    <source>
        <dbReference type="ARBA" id="ARBA00023242"/>
    </source>
</evidence>
<dbReference type="EMBL" id="AP019297">
    <property type="protein sequence ID" value="BBG95359.1"/>
    <property type="molecule type" value="Genomic_DNA"/>
</dbReference>
<keyword evidence="5" id="KW-0539">Nucleus</keyword>
<name>A0A4Y1QU71_PRUDU</name>
<evidence type="ECO:0000259" key="8">
    <source>
        <dbReference type="PROSITE" id="PS50217"/>
    </source>
</evidence>
<dbReference type="FunFam" id="1.20.5.170:FF:000020">
    <property type="entry name" value="BZIP transcription factor"/>
    <property type="match status" value="1"/>
</dbReference>
<feature type="compositionally biased region" description="Polar residues" evidence="7">
    <location>
        <begin position="158"/>
        <end position="177"/>
    </location>
</feature>
<dbReference type="InterPro" id="IPR046347">
    <property type="entry name" value="bZIP_sf"/>
</dbReference>
<feature type="coiled-coil region" evidence="6">
    <location>
        <begin position="231"/>
        <end position="300"/>
    </location>
</feature>